<accession>A0A7W7ZNM1</accession>
<evidence type="ECO:0000313" key="3">
    <source>
        <dbReference type="Proteomes" id="UP000584867"/>
    </source>
</evidence>
<evidence type="ECO:0000256" key="1">
    <source>
        <dbReference type="SAM" id="Phobius"/>
    </source>
</evidence>
<keyword evidence="1" id="KW-1133">Transmembrane helix</keyword>
<feature type="transmembrane region" description="Helical" evidence="1">
    <location>
        <begin position="53"/>
        <end position="73"/>
    </location>
</feature>
<feature type="transmembrane region" description="Helical" evidence="1">
    <location>
        <begin position="12"/>
        <end position="33"/>
    </location>
</feature>
<protein>
    <submittedName>
        <fullName evidence="2">Uncharacterized protein</fullName>
    </submittedName>
</protein>
<name>A0A7W7ZNM1_9BACT</name>
<feature type="transmembrane region" description="Helical" evidence="1">
    <location>
        <begin position="80"/>
        <end position="101"/>
    </location>
</feature>
<organism evidence="2 3">
    <name type="scientific">Granulicella mallensis</name>
    <dbReference type="NCBI Taxonomy" id="940614"/>
    <lineage>
        <taxon>Bacteria</taxon>
        <taxon>Pseudomonadati</taxon>
        <taxon>Acidobacteriota</taxon>
        <taxon>Terriglobia</taxon>
        <taxon>Terriglobales</taxon>
        <taxon>Acidobacteriaceae</taxon>
        <taxon>Granulicella</taxon>
    </lineage>
</organism>
<proteinExistence type="predicted"/>
<sequence>MASVSSRIRAFRTASWITALNVLIASGFSIAGLLRPESILPAGYVPTNASFVFALYAAARSISLACVVFVAIYKRWISVLVVLGSLAGVIQFFDSIVGLVQQDPGKTYGPFVIAIAQLYAVIRLVRSN</sequence>
<feature type="transmembrane region" description="Helical" evidence="1">
    <location>
        <begin position="107"/>
        <end position="125"/>
    </location>
</feature>
<reference evidence="2 3" key="1">
    <citation type="submission" date="2020-08" db="EMBL/GenBank/DDBJ databases">
        <title>Genomic Encyclopedia of Type Strains, Phase IV (KMG-V): Genome sequencing to study the core and pangenomes of soil and plant-associated prokaryotes.</title>
        <authorList>
            <person name="Whitman W."/>
        </authorList>
    </citation>
    <scope>NUCLEOTIDE SEQUENCE [LARGE SCALE GENOMIC DNA]</scope>
    <source>
        <strain evidence="2 3">X5P3</strain>
    </source>
</reference>
<keyword evidence="1" id="KW-0472">Membrane</keyword>
<dbReference type="RefSeq" id="WP_184253664.1">
    <property type="nucleotide sequence ID" value="NZ_JACHIO010000004.1"/>
</dbReference>
<evidence type="ECO:0000313" key="2">
    <source>
        <dbReference type="EMBL" id="MBB5062894.1"/>
    </source>
</evidence>
<dbReference type="Proteomes" id="UP000584867">
    <property type="component" value="Unassembled WGS sequence"/>
</dbReference>
<dbReference type="EMBL" id="JACHIO010000004">
    <property type="protein sequence ID" value="MBB5062894.1"/>
    <property type="molecule type" value="Genomic_DNA"/>
</dbReference>
<keyword evidence="1" id="KW-0812">Transmembrane</keyword>
<comment type="caution">
    <text evidence="2">The sequence shown here is derived from an EMBL/GenBank/DDBJ whole genome shotgun (WGS) entry which is preliminary data.</text>
</comment>
<dbReference type="AlphaFoldDB" id="A0A7W7ZNM1"/>
<gene>
    <name evidence="2" type="ORF">HDF15_001231</name>
</gene>